<dbReference type="EMBL" id="PJNB01000001">
    <property type="protein sequence ID" value="PKW15942.1"/>
    <property type="molecule type" value="Genomic_DNA"/>
</dbReference>
<organism evidence="1 2">
    <name type="scientific">Saccharopolyspora spinosa</name>
    <dbReference type="NCBI Taxonomy" id="60894"/>
    <lineage>
        <taxon>Bacteria</taxon>
        <taxon>Bacillati</taxon>
        <taxon>Actinomycetota</taxon>
        <taxon>Actinomycetes</taxon>
        <taxon>Pseudonocardiales</taxon>
        <taxon>Pseudonocardiaceae</taxon>
        <taxon>Saccharopolyspora</taxon>
    </lineage>
</organism>
<gene>
    <name evidence="1" type="ORF">A8926_3724</name>
</gene>
<dbReference type="AlphaFoldDB" id="A0A2N3XZ59"/>
<accession>A0A2N3XZ59</accession>
<keyword evidence="2" id="KW-1185">Reference proteome</keyword>
<sequence>MVRNTEIPRWQKKLGYSERAEVAPSAPVRWGLHRHRLMAGRVAERVEVGHAVAIGDKYMDGYAVARVLGVEMDDE</sequence>
<proteinExistence type="predicted"/>
<comment type="caution">
    <text evidence="1">The sequence shown here is derived from an EMBL/GenBank/DDBJ whole genome shotgun (WGS) entry which is preliminary data.</text>
</comment>
<evidence type="ECO:0000313" key="2">
    <source>
        <dbReference type="Proteomes" id="UP000233786"/>
    </source>
</evidence>
<protein>
    <submittedName>
        <fullName evidence="1">Uncharacterized protein</fullName>
    </submittedName>
</protein>
<name>A0A2N3XZ59_SACSN</name>
<dbReference type="Proteomes" id="UP000233786">
    <property type="component" value="Unassembled WGS sequence"/>
</dbReference>
<evidence type="ECO:0000313" key="1">
    <source>
        <dbReference type="EMBL" id="PKW15942.1"/>
    </source>
</evidence>
<dbReference type="STRING" id="994479.GCA_000194155_03493"/>
<reference evidence="1" key="1">
    <citation type="submission" date="2017-12" db="EMBL/GenBank/DDBJ databases">
        <title>Sequencing the genomes of 1000 Actinobacteria strains.</title>
        <authorList>
            <person name="Klenk H.-P."/>
        </authorList>
    </citation>
    <scope>NUCLEOTIDE SEQUENCE [LARGE SCALE GENOMIC DNA]</scope>
    <source>
        <strain evidence="1">DSM 44228</strain>
    </source>
</reference>